<dbReference type="Pfam" id="PF11197">
    <property type="entry name" value="DUF2835"/>
    <property type="match status" value="1"/>
</dbReference>
<organism evidence="1 2">
    <name type="scientific">Rhodanobacter aciditrophus</name>
    <dbReference type="NCBI Taxonomy" id="1623218"/>
    <lineage>
        <taxon>Bacteria</taxon>
        <taxon>Pseudomonadati</taxon>
        <taxon>Pseudomonadota</taxon>
        <taxon>Gammaproteobacteria</taxon>
        <taxon>Lysobacterales</taxon>
        <taxon>Rhodanobacteraceae</taxon>
        <taxon>Rhodanobacter</taxon>
    </lineage>
</organism>
<protein>
    <submittedName>
        <fullName evidence="1">DUF2835 family protein</fullName>
    </submittedName>
</protein>
<dbReference type="InterPro" id="IPR021363">
    <property type="entry name" value="DUF2835"/>
</dbReference>
<sequence length="73" mass="8500">MAKITIGVSLTASQYEEMYRGSKKHVIAYSSDGRRVRLPLLVFQKFITHEGLHGIFEVEFDEHNKLVNLEKRH</sequence>
<proteinExistence type="predicted"/>
<dbReference type="EMBL" id="JBHTMN010000004">
    <property type="protein sequence ID" value="MFD1382543.1"/>
    <property type="molecule type" value="Genomic_DNA"/>
</dbReference>
<keyword evidence="2" id="KW-1185">Reference proteome</keyword>
<evidence type="ECO:0000313" key="1">
    <source>
        <dbReference type="EMBL" id="MFD1382543.1"/>
    </source>
</evidence>
<reference evidence="2" key="1">
    <citation type="journal article" date="2019" name="Int. J. Syst. Evol. Microbiol.">
        <title>The Global Catalogue of Microorganisms (GCM) 10K type strain sequencing project: providing services to taxonomists for standard genome sequencing and annotation.</title>
        <authorList>
            <consortium name="The Broad Institute Genomics Platform"/>
            <consortium name="The Broad Institute Genome Sequencing Center for Infectious Disease"/>
            <person name="Wu L."/>
            <person name="Ma J."/>
        </authorList>
    </citation>
    <scope>NUCLEOTIDE SEQUENCE [LARGE SCALE GENOMIC DNA]</scope>
    <source>
        <strain evidence="2">JCM 30774</strain>
    </source>
</reference>
<gene>
    <name evidence="1" type="ORF">ACFQ45_04155</name>
</gene>
<comment type="caution">
    <text evidence="1">The sequence shown here is derived from an EMBL/GenBank/DDBJ whole genome shotgun (WGS) entry which is preliminary data.</text>
</comment>
<dbReference type="Proteomes" id="UP001597059">
    <property type="component" value="Unassembled WGS sequence"/>
</dbReference>
<dbReference type="RefSeq" id="WP_377365620.1">
    <property type="nucleotide sequence ID" value="NZ_JBHTMN010000004.1"/>
</dbReference>
<name>A0ABW4AYZ9_9GAMM</name>
<evidence type="ECO:0000313" key="2">
    <source>
        <dbReference type="Proteomes" id="UP001597059"/>
    </source>
</evidence>
<accession>A0ABW4AYZ9</accession>